<proteinExistence type="predicted"/>
<feature type="compositionally biased region" description="Polar residues" evidence="2">
    <location>
        <begin position="64"/>
        <end position="74"/>
    </location>
</feature>
<evidence type="ECO:0000256" key="2">
    <source>
        <dbReference type="SAM" id="MobiDB-lite"/>
    </source>
</evidence>
<dbReference type="AlphaFoldDB" id="A0A6L2MUP0"/>
<name>A0A6L2MUP0_TANCI</name>
<evidence type="ECO:0000313" key="3">
    <source>
        <dbReference type="EMBL" id="GEU77583.1"/>
    </source>
</evidence>
<accession>A0A6L2MUP0</accession>
<sequence>MRRIGKGFSSRIKPLFPTMMVQSQLSEGSVMPTDPHYTPIILQASSSQPQKTHKPMKPKRKNTRVPQPSGSTEQVTDEAVYKELDDSLVRAAITASSLEAEQDSDLCTNLQIRVIDLEKTNTTQANEIDSLKRRVKKLERRNKSRTDKLKRLYKVGLTARVESSDNEESLGEDASKQERIRAIDDDEDITLVNVQVDAKMFDADKDLGGEEVFVEQEVVVDKEEINEVTLAQALAELKLQNPRLKGLLFKIQDDVQAKIDVDYQLAERLQAEEQQELTDDEKATLFIQFLEKIRKFSIAKREEEKRNKPPTQSQKRKKICTYLKNMEGYKLNQLKSFEFDKIQEMFDRSFKRVDDDKDTTELKKLMEIIPNKEEVEIDDIPLAVKSLGIVGWKIYKEEKKSYYRIIRVDEKSKMYMFFSQMLKSFDKKDLEDLYKLLKAEYGSTRPVEDLDLLLWGDLKIMFEPHIEDVVWRKQQGYKVLEWKLYDSCRVHFFRIQSM</sequence>
<organism evidence="3">
    <name type="scientific">Tanacetum cinerariifolium</name>
    <name type="common">Dalmatian daisy</name>
    <name type="synonym">Chrysanthemum cinerariifolium</name>
    <dbReference type="NCBI Taxonomy" id="118510"/>
    <lineage>
        <taxon>Eukaryota</taxon>
        <taxon>Viridiplantae</taxon>
        <taxon>Streptophyta</taxon>
        <taxon>Embryophyta</taxon>
        <taxon>Tracheophyta</taxon>
        <taxon>Spermatophyta</taxon>
        <taxon>Magnoliopsida</taxon>
        <taxon>eudicotyledons</taxon>
        <taxon>Gunneridae</taxon>
        <taxon>Pentapetalae</taxon>
        <taxon>asterids</taxon>
        <taxon>campanulids</taxon>
        <taxon>Asterales</taxon>
        <taxon>Asteraceae</taxon>
        <taxon>Asteroideae</taxon>
        <taxon>Anthemideae</taxon>
        <taxon>Anthemidinae</taxon>
        <taxon>Tanacetum</taxon>
    </lineage>
</organism>
<feature type="region of interest" description="Disordered" evidence="2">
    <location>
        <begin position="42"/>
        <end position="75"/>
    </location>
</feature>
<dbReference type="EMBL" id="BKCJ010007502">
    <property type="protein sequence ID" value="GEU77583.1"/>
    <property type="molecule type" value="Genomic_DNA"/>
</dbReference>
<comment type="caution">
    <text evidence="3">The sequence shown here is derived from an EMBL/GenBank/DDBJ whole genome shotgun (WGS) entry which is preliminary data.</text>
</comment>
<keyword evidence="1" id="KW-0175">Coiled coil</keyword>
<feature type="coiled-coil region" evidence="1">
    <location>
        <begin position="114"/>
        <end position="148"/>
    </location>
</feature>
<feature type="compositionally biased region" description="Basic residues" evidence="2">
    <location>
        <begin position="51"/>
        <end position="63"/>
    </location>
</feature>
<reference evidence="3" key="1">
    <citation type="journal article" date="2019" name="Sci. Rep.">
        <title>Draft genome of Tanacetum cinerariifolium, the natural source of mosquito coil.</title>
        <authorList>
            <person name="Yamashiro T."/>
            <person name="Shiraishi A."/>
            <person name="Satake H."/>
            <person name="Nakayama K."/>
        </authorList>
    </citation>
    <scope>NUCLEOTIDE SEQUENCE</scope>
</reference>
<gene>
    <name evidence="3" type="ORF">Tci_049561</name>
</gene>
<evidence type="ECO:0000256" key="1">
    <source>
        <dbReference type="SAM" id="Coils"/>
    </source>
</evidence>
<protein>
    <submittedName>
        <fullName evidence="3">Uncharacterized protein</fullName>
    </submittedName>
</protein>